<protein>
    <submittedName>
        <fullName evidence="1">Si:ch211-191j22.3</fullName>
    </submittedName>
</protein>
<accession>A0A673AZA6</accession>
<dbReference type="Ensembl" id="ENSSORT00005036141.1">
    <property type="protein sequence ID" value="ENSSORP00005035206.1"/>
    <property type="gene ID" value="ENSSORG00005016613.1"/>
</dbReference>
<reference evidence="1" key="1">
    <citation type="submission" date="2025-08" db="UniProtKB">
        <authorList>
            <consortium name="Ensembl"/>
        </authorList>
    </citation>
    <scope>IDENTIFICATION</scope>
</reference>
<evidence type="ECO:0000313" key="1">
    <source>
        <dbReference type="Ensembl" id="ENSSORP00005035206.1"/>
    </source>
</evidence>
<keyword evidence="2" id="KW-1185">Reference proteome</keyword>
<dbReference type="Proteomes" id="UP000472271">
    <property type="component" value="Unassembled WGS sequence"/>
</dbReference>
<proteinExistence type="predicted"/>
<dbReference type="AlphaFoldDB" id="A0A673AZA6"/>
<sequence>ITDSNSMLIQSAVSVLQVALLRWLSSQSNEDLQVLTAVTGVRVAKDLLDRVSGQNQVQAYKTQCVLAVADFVRQNPGASQDQINAEVEQRVQTFAAQVRALEDRPLF</sequence>
<name>A0A673AZA6_9TELE</name>
<evidence type="ECO:0000313" key="2">
    <source>
        <dbReference type="Proteomes" id="UP000472271"/>
    </source>
</evidence>
<organism evidence="1 2">
    <name type="scientific">Sphaeramia orbicularis</name>
    <name type="common">orbiculate cardinalfish</name>
    <dbReference type="NCBI Taxonomy" id="375764"/>
    <lineage>
        <taxon>Eukaryota</taxon>
        <taxon>Metazoa</taxon>
        <taxon>Chordata</taxon>
        <taxon>Craniata</taxon>
        <taxon>Vertebrata</taxon>
        <taxon>Euteleostomi</taxon>
        <taxon>Actinopterygii</taxon>
        <taxon>Neopterygii</taxon>
        <taxon>Teleostei</taxon>
        <taxon>Neoteleostei</taxon>
        <taxon>Acanthomorphata</taxon>
        <taxon>Gobiaria</taxon>
        <taxon>Kurtiformes</taxon>
        <taxon>Apogonoidei</taxon>
        <taxon>Apogonidae</taxon>
        <taxon>Apogoninae</taxon>
        <taxon>Sphaeramia</taxon>
    </lineage>
</organism>
<dbReference type="InParanoid" id="A0A673AZA6"/>
<reference evidence="1" key="2">
    <citation type="submission" date="2025-09" db="UniProtKB">
        <authorList>
            <consortium name="Ensembl"/>
        </authorList>
    </citation>
    <scope>IDENTIFICATION</scope>
</reference>